<dbReference type="GO" id="GO:0046872">
    <property type="term" value="F:metal ion binding"/>
    <property type="evidence" value="ECO:0007669"/>
    <property type="project" value="UniProtKB-KW"/>
</dbReference>
<keyword evidence="10" id="KW-0408">Iron</keyword>
<feature type="transmembrane region" description="Helical" evidence="12">
    <location>
        <begin position="305"/>
        <end position="328"/>
    </location>
</feature>
<dbReference type="GO" id="GO:0019646">
    <property type="term" value="P:aerobic electron transport chain"/>
    <property type="evidence" value="ECO:0007669"/>
    <property type="project" value="TreeGrafter"/>
</dbReference>
<feature type="transmembrane region" description="Helical" evidence="12">
    <location>
        <begin position="202"/>
        <end position="220"/>
    </location>
</feature>
<keyword evidence="9 12" id="KW-1133">Transmembrane helix</keyword>
<organism evidence="13 14">
    <name type="scientific">Ferrithrix thermotolerans DSM 19514</name>
    <dbReference type="NCBI Taxonomy" id="1121881"/>
    <lineage>
        <taxon>Bacteria</taxon>
        <taxon>Bacillati</taxon>
        <taxon>Actinomycetota</taxon>
        <taxon>Acidimicrobiia</taxon>
        <taxon>Acidimicrobiales</taxon>
        <taxon>Acidimicrobiaceae</taxon>
        <taxon>Ferrithrix</taxon>
    </lineage>
</organism>
<evidence type="ECO:0000256" key="11">
    <source>
        <dbReference type="ARBA" id="ARBA00023136"/>
    </source>
</evidence>
<dbReference type="Proteomes" id="UP000184295">
    <property type="component" value="Unassembled WGS sequence"/>
</dbReference>
<evidence type="ECO:0000256" key="12">
    <source>
        <dbReference type="SAM" id="Phobius"/>
    </source>
</evidence>
<keyword evidence="6 12" id="KW-0812">Transmembrane</keyword>
<dbReference type="EMBL" id="FQUL01000020">
    <property type="protein sequence ID" value="SHE74062.1"/>
    <property type="molecule type" value="Genomic_DNA"/>
</dbReference>
<evidence type="ECO:0000256" key="4">
    <source>
        <dbReference type="ARBA" id="ARBA00022475"/>
    </source>
</evidence>
<dbReference type="Pfam" id="PF02322">
    <property type="entry name" value="Cyt_bd_oxida_II"/>
    <property type="match status" value="1"/>
</dbReference>
<comment type="similarity">
    <text evidence="2">Belongs to the cytochrome ubiquinol oxidase subunit 2 family.</text>
</comment>
<evidence type="ECO:0000256" key="3">
    <source>
        <dbReference type="ARBA" id="ARBA00022448"/>
    </source>
</evidence>
<keyword evidence="11 12" id="KW-0472">Membrane</keyword>
<evidence type="ECO:0000256" key="6">
    <source>
        <dbReference type="ARBA" id="ARBA00022692"/>
    </source>
</evidence>
<keyword evidence="14" id="KW-1185">Reference proteome</keyword>
<dbReference type="STRING" id="1121881.SAMN02745225_01482"/>
<dbReference type="OrthoDB" id="9776710at2"/>
<dbReference type="GO" id="GO:0070069">
    <property type="term" value="C:cytochrome complex"/>
    <property type="evidence" value="ECO:0007669"/>
    <property type="project" value="TreeGrafter"/>
</dbReference>
<evidence type="ECO:0000313" key="14">
    <source>
        <dbReference type="Proteomes" id="UP000184295"/>
    </source>
</evidence>
<evidence type="ECO:0000256" key="8">
    <source>
        <dbReference type="ARBA" id="ARBA00022982"/>
    </source>
</evidence>
<feature type="transmembrane region" description="Helical" evidence="12">
    <location>
        <begin position="84"/>
        <end position="101"/>
    </location>
</feature>
<evidence type="ECO:0000313" key="13">
    <source>
        <dbReference type="EMBL" id="SHE74062.1"/>
    </source>
</evidence>
<feature type="transmembrane region" description="Helical" evidence="12">
    <location>
        <begin position="161"/>
        <end position="181"/>
    </location>
</feature>
<evidence type="ECO:0000256" key="2">
    <source>
        <dbReference type="ARBA" id="ARBA00007543"/>
    </source>
</evidence>
<dbReference type="AlphaFoldDB" id="A0A1M4VZC1"/>
<evidence type="ECO:0000256" key="1">
    <source>
        <dbReference type="ARBA" id="ARBA00004651"/>
    </source>
</evidence>
<dbReference type="GO" id="GO:0009055">
    <property type="term" value="F:electron transfer activity"/>
    <property type="evidence" value="ECO:0007669"/>
    <property type="project" value="TreeGrafter"/>
</dbReference>
<feature type="transmembrane region" description="Helical" evidence="12">
    <location>
        <begin position="121"/>
        <end position="141"/>
    </location>
</feature>
<keyword evidence="7" id="KW-0479">Metal-binding</keyword>
<evidence type="ECO:0000256" key="5">
    <source>
        <dbReference type="ARBA" id="ARBA00022617"/>
    </source>
</evidence>
<keyword evidence="5" id="KW-0349">Heme</keyword>
<gene>
    <name evidence="13" type="ORF">SAMN02745225_01482</name>
</gene>
<dbReference type="NCBIfam" id="TIGR00203">
    <property type="entry name" value="cydB"/>
    <property type="match status" value="1"/>
</dbReference>
<accession>A0A1M4VZC1</accession>
<feature type="transmembrane region" description="Helical" evidence="12">
    <location>
        <begin position="232"/>
        <end position="249"/>
    </location>
</feature>
<dbReference type="PANTHER" id="PTHR43141">
    <property type="entry name" value="CYTOCHROME BD2 SUBUNIT II"/>
    <property type="match status" value="1"/>
</dbReference>
<protein>
    <submittedName>
        <fullName evidence="13">Cytochrome bd-I ubiquinol oxidase subunit 2 apoprotein</fullName>
    </submittedName>
</protein>
<feature type="transmembrane region" description="Helical" evidence="12">
    <location>
        <begin position="6"/>
        <end position="24"/>
    </location>
</feature>
<comment type="subcellular location">
    <subcellularLocation>
        <location evidence="1">Cell membrane</location>
        <topology evidence="1">Multi-pass membrane protein</topology>
    </subcellularLocation>
</comment>
<evidence type="ECO:0000256" key="9">
    <source>
        <dbReference type="ARBA" id="ARBA00022989"/>
    </source>
</evidence>
<reference evidence="14" key="1">
    <citation type="submission" date="2016-11" db="EMBL/GenBank/DDBJ databases">
        <authorList>
            <person name="Varghese N."/>
            <person name="Submissions S."/>
        </authorList>
    </citation>
    <scope>NUCLEOTIDE SEQUENCE [LARGE SCALE GENOMIC DNA]</scope>
    <source>
        <strain evidence="14">DSM 19514</strain>
    </source>
</reference>
<keyword evidence="8" id="KW-0249">Electron transport</keyword>
<feature type="transmembrane region" description="Helical" evidence="12">
    <location>
        <begin position="256"/>
        <end position="277"/>
    </location>
</feature>
<evidence type="ECO:0000256" key="7">
    <source>
        <dbReference type="ARBA" id="ARBA00022723"/>
    </source>
</evidence>
<evidence type="ECO:0000256" key="10">
    <source>
        <dbReference type="ARBA" id="ARBA00023004"/>
    </source>
</evidence>
<dbReference type="InterPro" id="IPR003317">
    <property type="entry name" value="Cyt-d_oxidase_su2"/>
</dbReference>
<dbReference type="PIRSF" id="PIRSF000267">
    <property type="entry name" value="Cyt_oxidse_sub2"/>
    <property type="match status" value="1"/>
</dbReference>
<proteinExistence type="inferred from homology"/>
<dbReference type="GO" id="GO:0016682">
    <property type="term" value="F:oxidoreductase activity, acting on diphenols and related substances as donors, oxygen as acceptor"/>
    <property type="evidence" value="ECO:0007669"/>
    <property type="project" value="TreeGrafter"/>
</dbReference>
<keyword evidence="4" id="KW-1003">Cell membrane</keyword>
<dbReference type="RefSeq" id="WP_072790715.1">
    <property type="nucleotide sequence ID" value="NZ_FQUL01000020.1"/>
</dbReference>
<dbReference type="PANTHER" id="PTHR43141:SF5">
    <property type="entry name" value="CYTOCHROME BD-I UBIQUINOL OXIDASE SUBUNIT 2"/>
    <property type="match status" value="1"/>
</dbReference>
<sequence>MHASGLQLFWFILIGVLWAGYFFLEGFDFGVGMLLPVVARSDVERRALINSIGPTWDGNEVWLIVAGGATFAAFPLWYSTMFSSFYLPLFVILLALIGRGVAFEYRGKGNSKNWKRNWDRVIFFGSLVPSFIWGVAFGDLIKGIPLNAQGVFTGNVLDLLQPYALLAGLTTTMVFLLHGALFLSLKLTGDLKEKVVDRIRRIAPITTTVLLAFLAVTYLVARGDGHSGDVPGLIPVSAFLIVASVSWLARERLFGWAFLFTGVAILAITATIFMTLYPDVMMSSTSQAFSLSIAKAASQPYTLHIMTIVALIFTPFVLAYQAWTYWVFRKRISLPPRSGVTDVTQTSHL</sequence>
<keyword evidence="3" id="KW-0813">Transport</keyword>
<name>A0A1M4VZC1_9ACTN</name>
<dbReference type="GO" id="GO:0005886">
    <property type="term" value="C:plasma membrane"/>
    <property type="evidence" value="ECO:0007669"/>
    <property type="project" value="UniProtKB-SubCell"/>
</dbReference>